<evidence type="ECO:0000256" key="7">
    <source>
        <dbReference type="SAM" id="SignalP"/>
    </source>
</evidence>
<evidence type="ECO:0000313" key="9">
    <source>
        <dbReference type="Proteomes" id="UP000030651"/>
    </source>
</evidence>
<dbReference type="OrthoDB" id="540004at2759"/>
<protein>
    <recommendedName>
        <fullName evidence="10">Kelch repeat-containing protein</fullName>
    </recommendedName>
</protein>
<dbReference type="SUPFAM" id="SSF50965">
    <property type="entry name" value="Galactose oxidase, central domain"/>
    <property type="match status" value="1"/>
</dbReference>
<evidence type="ECO:0008006" key="10">
    <source>
        <dbReference type="Google" id="ProtNLM"/>
    </source>
</evidence>
<evidence type="ECO:0000256" key="4">
    <source>
        <dbReference type="ARBA" id="ARBA00023136"/>
    </source>
</evidence>
<feature type="compositionally biased region" description="Low complexity" evidence="5">
    <location>
        <begin position="433"/>
        <end position="465"/>
    </location>
</feature>
<feature type="region of interest" description="Disordered" evidence="5">
    <location>
        <begin position="433"/>
        <end position="470"/>
    </location>
</feature>
<dbReference type="HOGENOM" id="CLU_012508_3_1_1"/>
<comment type="subcellular location">
    <subcellularLocation>
        <location evidence="1">Membrane</location>
        <topology evidence="1">Single-pass membrane protein</topology>
    </subcellularLocation>
</comment>
<dbReference type="AlphaFoldDB" id="W3X2E1"/>
<dbReference type="InterPro" id="IPR051694">
    <property type="entry name" value="Immunoregulatory_rcpt-like"/>
</dbReference>
<keyword evidence="9" id="KW-1185">Reference proteome</keyword>
<reference evidence="9" key="1">
    <citation type="journal article" date="2015" name="BMC Genomics">
        <title>Genomic and transcriptomic analysis of the endophytic fungus Pestalotiopsis fici reveals its lifestyle and high potential for synthesis of natural products.</title>
        <authorList>
            <person name="Wang X."/>
            <person name="Zhang X."/>
            <person name="Liu L."/>
            <person name="Xiang M."/>
            <person name="Wang W."/>
            <person name="Sun X."/>
            <person name="Che Y."/>
            <person name="Guo L."/>
            <person name="Liu G."/>
            <person name="Guo L."/>
            <person name="Wang C."/>
            <person name="Yin W.B."/>
            <person name="Stadler M."/>
            <person name="Zhang X."/>
            <person name="Liu X."/>
        </authorList>
    </citation>
    <scope>NUCLEOTIDE SEQUENCE [LARGE SCALE GENOMIC DNA]</scope>
    <source>
        <strain evidence="9">W106-1 / CGMCC3.15140</strain>
    </source>
</reference>
<keyword evidence="3 6" id="KW-1133">Transmembrane helix</keyword>
<evidence type="ECO:0000256" key="6">
    <source>
        <dbReference type="SAM" id="Phobius"/>
    </source>
</evidence>
<gene>
    <name evidence="8" type="ORF">PFICI_07827</name>
</gene>
<evidence type="ECO:0000256" key="1">
    <source>
        <dbReference type="ARBA" id="ARBA00004167"/>
    </source>
</evidence>
<dbReference type="RefSeq" id="XP_007834599.1">
    <property type="nucleotide sequence ID" value="XM_007836408.1"/>
</dbReference>
<dbReference type="Proteomes" id="UP000030651">
    <property type="component" value="Unassembled WGS sequence"/>
</dbReference>
<sequence>MLTALLFSFLWASPALAGVDNPTPANFLRRPYANAVVLGDYVYIDGGELAQLEDGEYNGDHPSYPVNTTLSLPLNEAWTNDSVSLRSIEKAAPPQDQQVLWSDPANSAFYTWGGMSAWFGAAVENEIWKFTADGSGGGEWSEVSVSNVVAWSNSIRTVGSAYTTVNGIGYSVGGTATKYVDTSITGDSLAVQGLVTFDMGESQWKNASSAGLGANGTTFNGRLEYVPFGPSGFLILLGGSVAPVGALLEYEQLEWNNIWIMNLEDNTWHNQAVTGTKPTKREGHCTVGVQGPNGTYEIFIHGGSSDQTQTTSPDVYVLSLPGFVMFKSPNPGTPRSNLACVTVGRNDSATTNRQMLVVGGGNSWLGFPNSLVDPDPWAQGLGIFDLTDMSWSDSYDPDAAAYDSPDVVKTWYDQGGLDAVDWDSDELKTLFVGGTNSSSTNGNGTASDGTSSSGASTDSGNSDTGASSGSKTGVIVGSVVGGVAGLAIIALACWFFIRRRKHIYAPAKELDGNAGVQQTGAVYSQPPGYYQTGQEFEYKEMPANQAPQELDSQHTTSYAPDTQFAGPGAYQQPGLPHHSGQMHYTDPHAGQIYEAGSGYNQHQDYEVGYSGHH</sequence>
<feature type="chain" id="PRO_5004834139" description="Kelch repeat-containing protein" evidence="7">
    <location>
        <begin position="18"/>
        <end position="613"/>
    </location>
</feature>
<dbReference type="InParanoid" id="W3X2E1"/>
<keyword evidence="7" id="KW-0732">Signal</keyword>
<organism evidence="8 9">
    <name type="scientific">Pestalotiopsis fici (strain W106-1 / CGMCC3.15140)</name>
    <dbReference type="NCBI Taxonomy" id="1229662"/>
    <lineage>
        <taxon>Eukaryota</taxon>
        <taxon>Fungi</taxon>
        <taxon>Dikarya</taxon>
        <taxon>Ascomycota</taxon>
        <taxon>Pezizomycotina</taxon>
        <taxon>Sordariomycetes</taxon>
        <taxon>Xylariomycetidae</taxon>
        <taxon>Amphisphaeriales</taxon>
        <taxon>Sporocadaceae</taxon>
        <taxon>Pestalotiopsis</taxon>
    </lineage>
</organism>
<accession>W3X2E1</accession>
<evidence type="ECO:0000256" key="5">
    <source>
        <dbReference type="SAM" id="MobiDB-lite"/>
    </source>
</evidence>
<dbReference type="GO" id="GO:0071944">
    <property type="term" value="C:cell periphery"/>
    <property type="evidence" value="ECO:0007669"/>
    <property type="project" value="UniProtKB-ARBA"/>
</dbReference>
<keyword evidence="4 6" id="KW-0472">Membrane</keyword>
<feature type="transmembrane region" description="Helical" evidence="6">
    <location>
        <begin position="474"/>
        <end position="497"/>
    </location>
</feature>
<keyword evidence="2 6" id="KW-0812">Transmembrane</keyword>
<dbReference type="KEGG" id="pfy:PFICI_07827"/>
<evidence type="ECO:0000256" key="3">
    <source>
        <dbReference type="ARBA" id="ARBA00022989"/>
    </source>
</evidence>
<name>W3X2E1_PESFW</name>
<dbReference type="PANTHER" id="PTHR15549">
    <property type="entry name" value="PAIRED IMMUNOGLOBULIN-LIKE TYPE 2 RECEPTOR"/>
    <property type="match status" value="1"/>
</dbReference>
<dbReference type="eggNOG" id="ENOG502SMKA">
    <property type="taxonomic scope" value="Eukaryota"/>
</dbReference>
<feature type="signal peptide" evidence="7">
    <location>
        <begin position="1"/>
        <end position="17"/>
    </location>
</feature>
<evidence type="ECO:0000256" key="2">
    <source>
        <dbReference type="ARBA" id="ARBA00022692"/>
    </source>
</evidence>
<dbReference type="OMA" id="GTIMVEM"/>
<evidence type="ECO:0000313" key="8">
    <source>
        <dbReference type="EMBL" id="ETS80298.1"/>
    </source>
</evidence>
<dbReference type="GeneID" id="19272840"/>
<dbReference type="EMBL" id="KI912113">
    <property type="protein sequence ID" value="ETS80298.1"/>
    <property type="molecule type" value="Genomic_DNA"/>
</dbReference>
<dbReference type="GO" id="GO:0016020">
    <property type="term" value="C:membrane"/>
    <property type="evidence" value="ECO:0007669"/>
    <property type="project" value="UniProtKB-SubCell"/>
</dbReference>
<proteinExistence type="predicted"/>
<dbReference type="STRING" id="1229662.W3X2E1"/>
<dbReference type="InterPro" id="IPR011043">
    <property type="entry name" value="Gal_Oxase/kelch_b-propeller"/>
</dbReference>